<dbReference type="Pfam" id="PF07743">
    <property type="entry name" value="HSCB_C"/>
    <property type="match status" value="1"/>
</dbReference>
<gene>
    <name evidence="5" type="primary">hscB</name>
    <name evidence="5" type="ORF">E0486_12950</name>
</gene>
<dbReference type="SMART" id="SM00271">
    <property type="entry name" value="DnaJ"/>
    <property type="match status" value="1"/>
</dbReference>
<dbReference type="RefSeq" id="WP_131852602.1">
    <property type="nucleotide sequence ID" value="NZ_SKFH01000023.1"/>
</dbReference>
<dbReference type="InterPro" id="IPR004640">
    <property type="entry name" value="HscB"/>
</dbReference>
<evidence type="ECO:0000313" key="6">
    <source>
        <dbReference type="Proteomes" id="UP000295164"/>
    </source>
</evidence>
<dbReference type="CDD" id="cd06257">
    <property type="entry name" value="DnaJ"/>
    <property type="match status" value="1"/>
</dbReference>
<accession>A0A4R4DYV0</accession>
<dbReference type="InterPro" id="IPR001623">
    <property type="entry name" value="DnaJ_domain"/>
</dbReference>
<dbReference type="Gene3D" id="1.10.287.110">
    <property type="entry name" value="DnaJ domain"/>
    <property type="match status" value="1"/>
</dbReference>
<evidence type="ECO:0000259" key="4">
    <source>
        <dbReference type="PROSITE" id="PS50076"/>
    </source>
</evidence>
<dbReference type="GO" id="GO:0001671">
    <property type="term" value="F:ATPase activator activity"/>
    <property type="evidence" value="ECO:0007669"/>
    <property type="project" value="InterPro"/>
</dbReference>
<dbReference type="InterPro" id="IPR036869">
    <property type="entry name" value="J_dom_sf"/>
</dbReference>
<dbReference type="GO" id="GO:0044571">
    <property type="term" value="P:[2Fe-2S] cluster assembly"/>
    <property type="evidence" value="ECO:0007669"/>
    <property type="project" value="InterPro"/>
</dbReference>
<dbReference type="OrthoDB" id="287587at2"/>
<organism evidence="5 6">
    <name type="scientific">Flaviaesturariibacter aridisoli</name>
    <dbReference type="NCBI Taxonomy" id="2545761"/>
    <lineage>
        <taxon>Bacteria</taxon>
        <taxon>Pseudomonadati</taxon>
        <taxon>Bacteroidota</taxon>
        <taxon>Chitinophagia</taxon>
        <taxon>Chitinophagales</taxon>
        <taxon>Chitinophagaceae</taxon>
        <taxon>Flaviaestuariibacter</taxon>
    </lineage>
</organism>
<dbReference type="PANTHER" id="PTHR14021:SF15">
    <property type="entry name" value="IRON-SULFUR CLUSTER CO-CHAPERONE PROTEIN HSCB"/>
    <property type="match status" value="1"/>
</dbReference>
<dbReference type="GO" id="GO:0051087">
    <property type="term" value="F:protein-folding chaperone binding"/>
    <property type="evidence" value="ECO:0007669"/>
    <property type="project" value="InterPro"/>
</dbReference>
<protein>
    <submittedName>
        <fullName evidence="5">Fe-S protein assembly co-chaperone HscB</fullName>
    </submittedName>
</protein>
<evidence type="ECO:0000313" key="5">
    <source>
        <dbReference type="EMBL" id="TCZ69082.1"/>
    </source>
</evidence>
<dbReference type="AlphaFoldDB" id="A0A4R4DYV0"/>
<dbReference type="NCBIfam" id="TIGR00714">
    <property type="entry name" value="hscB"/>
    <property type="match status" value="1"/>
</dbReference>
<keyword evidence="6" id="KW-1185">Reference proteome</keyword>
<dbReference type="GO" id="GO:0051259">
    <property type="term" value="P:protein complex oligomerization"/>
    <property type="evidence" value="ECO:0007669"/>
    <property type="project" value="InterPro"/>
</dbReference>
<dbReference type="PROSITE" id="PS50076">
    <property type="entry name" value="DNAJ_2"/>
    <property type="match status" value="1"/>
</dbReference>
<sequence length="170" mass="19702">MNYFELFGLPVQFQVDKAALRKRFFELSRESHPDYFAQAGADAQADVLERSAQLNKAFKTLGDDDERLRYVLQEKGLLLPDEKYALAPEFLMEMMELNEAVPEALGDETARAGLLRQLQTWKNDIYAPVANTLEHYQEGVTSEEELLQVKEYYYRKKYLQRLAGQLGQKL</sequence>
<name>A0A4R4DYV0_9BACT</name>
<reference evidence="5 6" key="1">
    <citation type="submission" date="2019-03" db="EMBL/GenBank/DDBJ databases">
        <authorList>
            <person name="Kim M.K.M."/>
        </authorList>
    </citation>
    <scope>NUCLEOTIDE SEQUENCE [LARGE SCALE GENOMIC DNA]</scope>
    <source>
        <strain evidence="5 6">17J68-15</strain>
    </source>
</reference>
<dbReference type="Gene3D" id="1.20.1280.20">
    <property type="entry name" value="HscB, C-terminal domain"/>
    <property type="match status" value="1"/>
</dbReference>
<dbReference type="SUPFAM" id="SSF46565">
    <property type="entry name" value="Chaperone J-domain"/>
    <property type="match status" value="1"/>
</dbReference>
<comment type="function">
    <text evidence="3">Co-chaperone involved in the maturation of iron-sulfur cluster-containing proteins. Seems to help targeting proteins to be folded toward HscA.</text>
</comment>
<dbReference type="EMBL" id="SKFH01000023">
    <property type="protein sequence ID" value="TCZ69082.1"/>
    <property type="molecule type" value="Genomic_DNA"/>
</dbReference>
<keyword evidence="2" id="KW-0143">Chaperone</keyword>
<dbReference type="Proteomes" id="UP000295164">
    <property type="component" value="Unassembled WGS sequence"/>
</dbReference>
<evidence type="ECO:0000256" key="2">
    <source>
        <dbReference type="ARBA" id="ARBA00023186"/>
    </source>
</evidence>
<dbReference type="GO" id="GO:1990230">
    <property type="term" value="C:iron-sulfur cluster transfer complex"/>
    <property type="evidence" value="ECO:0007669"/>
    <property type="project" value="TreeGrafter"/>
</dbReference>
<dbReference type="SUPFAM" id="SSF47144">
    <property type="entry name" value="HSC20 (HSCB), C-terminal oligomerisation domain"/>
    <property type="match status" value="1"/>
</dbReference>
<proteinExistence type="inferred from homology"/>
<dbReference type="InterPro" id="IPR036386">
    <property type="entry name" value="HscB_C_sf"/>
</dbReference>
<dbReference type="InterPro" id="IPR009073">
    <property type="entry name" value="HscB_oligo_C"/>
</dbReference>
<comment type="caution">
    <text evidence="5">The sequence shown here is derived from an EMBL/GenBank/DDBJ whole genome shotgun (WGS) entry which is preliminary data.</text>
</comment>
<evidence type="ECO:0000256" key="1">
    <source>
        <dbReference type="ARBA" id="ARBA00010476"/>
    </source>
</evidence>
<dbReference type="PANTHER" id="PTHR14021">
    <property type="entry name" value="IRON-SULFUR CLUSTER CO-CHAPERONE PROTEIN HSCB"/>
    <property type="match status" value="1"/>
</dbReference>
<evidence type="ECO:0000256" key="3">
    <source>
        <dbReference type="ARBA" id="ARBA00025596"/>
    </source>
</evidence>
<feature type="domain" description="J" evidence="4">
    <location>
        <begin position="2"/>
        <end position="76"/>
    </location>
</feature>
<comment type="similarity">
    <text evidence="1">Belongs to the HscB family.</text>
</comment>